<gene>
    <name evidence="1" type="ORF">SAMN05421780_101569</name>
</gene>
<keyword evidence="2" id="KW-1185">Reference proteome</keyword>
<name>A0A1I1E158_9BACT</name>
<dbReference type="Proteomes" id="UP000199514">
    <property type="component" value="Unassembled WGS sequence"/>
</dbReference>
<evidence type="ECO:0000313" key="1">
    <source>
        <dbReference type="EMBL" id="SFB80804.1"/>
    </source>
</evidence>
<protein>
    <submittedName>
        <fullName evidence="1">Uncharacterized protein</fullName>
    </submittedName>
</protein>
<dbReference type="EMBL" id="FOLE01000001">
    <property type="protein sequence ID" value="SFB80804.1"/>
    <property type="molecule type" value="Genomic_DNA"/>
</dbReference>
<organism evidence="1 2">
    <name type="scientific">Flexibacter flexilis DSM 6793</name>
    <dbReference type="NCBI Taxonomy" id="927664"/>
    <lineage>
        <taxon>Bacteria</taxon>
        <taxon>Pseudomonadati</taxon>
        <taxon>Bacteroidota</taxon>
        <taxon>Cytophagia</taxon>
        <taxon>Cytophagales</taxon>
        <taxon>Flexibacteraceae</taxon>
        <taxon>Flexibacter</taxon>
    </lineage>
</organism>
<sequence length="119" mass="13668">MEIKLTPETYTCMFSNAKGQQICALLLSKAANSITVKHRDGTLELILITNNELVSLRNAINKILDEPQPYAKLELTNEELGLACNVFQRYEAEPNEQKDWLSICDKIDYELLRHLKDEK</sequence>
<dbReference type="RefSeq" id="WP_091506942.1">
    <property type="nucleotide sequence ID" value="NZ_FOLE01000001.1"/>
</dbReference>
<proteinExistence type="predicted"/>
<dbReference type="AlphaFoldDB" id="A0A1I1E158"/>
<accession>A0A1I1E158</accession>
<reference evidence="1 2" key="1">
    <citation type="submission" date="2016-10" db="EMBL/GenBank/DDBJ databases">
        <authorList>
            <person name="de Groot N.N."/>
        </authorList>
    </citation>
    <scope>NUCLEOTIDE SEQUENCE [LARGE SCALE GENOMIC DNA]</scope>
    <source>
        <strain evidence="1 2">DSM 6793</strain>
    </source>
</reference>
<evidence type="ECO:0000313" key="2">
    <source>
        <dbReference type="Proteomes" id="UP000199514"/>
    </source>
</evidence>
<dbReference type="STRING" id="927664.SAMN05421780_101569"/>